<keyword evidence="1" id="KW-0808">Transferase</keyword>
<dbReference type="Pfam" id="PF08843">
    <property type="entry name" value="AbiEii"/>
    <property type="match status" value="1"/>
</dbReference>
<accession>A0ABX0IDT5</accession>
<comment type="caution">
    <text evidence="1">The sequence shown here is derived from an EMBL/GenBank/DDBJ whole genome shotgun (WGS) entry which is preliminary data.</text>
</comment>
<dbReference type="GO" id="GO:0016740">
    <property type="term" value="F:transferase activity"/>
    <property type="evidence" value="ECO:0007669"/>
    <property type="project" value="UniProtKB-KW"/>
</dbReference>
<dbReference type="EMBL" id="JAAJBV010000005">
    <property type="protein sequence ID" value="NHM04772.1"/>
    <property type="molecule type" value="Genomic_DNA"/>
</dbReference>
<reference evidence="1 2" key="1">
    <citation type="submission" date="2020-02" db="EMBL/GenBank/DDBJ databases">
        <authorList>
            <person name="Chen W.-M."/>
        </authorList>
    </citation>
    <scope>NUCLEOTIDE SEQUENCE [LARGE SCALE GENOMIC DNA]</scope>
    <source>
        <strain evidence="1 2">TWA-26</strain>
    </source>
</reference>
<sequence length="256" mass="29370">MSAVSAELIQIIKELQSLTSLEGFSLAGGTNLALRYNHRVSIDIDLIVPKIIGKNGYEAIISEVESYYGKDNTTIQLINEEFGDQFLFLRVFITKGDLTVKVEFLQNMITLSETEIHEDIRVVSKLDIGLFKLMSASNRLAKKDIYDLAYITEEISIIELYNNLKDKKERYCEPIHRTIFDLDDEVSPIDNPELLLEFDSVASNSNSRPFHSHDRIDLVEGSKSWILARTEWRSNVRKLFNHLEKDFPSPKGIDIR</sequence>
<dbReference type="InterPro" id="IPR014942">
    <property type="entry name" value="AbiEii"/>
</dbReference>
<protein>
    <submittedName>
        <fullName evidence="1">Nucleotidyl transferase AbiEii/AbiGii toxin family protein</fullName>
    </submittedName>
</protein>
<evidence type="ECO:0000313" key="2">
    <source>
        <dbReference type="Proteomes" id="UP000761423"/>
    </source>
</evidence>
<organism evidence="1 2">
    <name type="scientific">Flavobacterium celericrescens</name>
    <dbReference type="NCBI Taxonomy" id="2709780"/>
    <lineage>
        <taxon>Bacteria</taxon>
        <taxon>Pseudomonadati</taxon>
        <taxon>Bacteroidota</taxon>
        <taxon>Flavobacteriia</taxon>
        <taxon>Flavobacteriales</taxon>
        <taxon>Flavobacteriaceae</taxon>
        <taxon>Flavobacterium</taxon>
    </lineage>
</organism>
<dbReference type="Proteomes" id="UP000761423">
    <property type="component" value="Unassembled WGS sequence"/>
</dbReference>
<dbReference type="RefSeq" id="WP_166236808.1">
    <property type="nucleotide sequence ID" value="NZ_JAAJBV010000005.1"/>
</dbReference>
<proteinExistence type="predicted"/>
<name>A0ABX0IDT5_9FLAO</name>
<evidence type="ECO:0000313" key="1">
    <source>
        <dbReference type="EMBL" id="NHM04772.1"/>
    </source>
</evidence>
<keyword evidence="2" id="KW-1185">Reference proteome</keyword>
<gene>
    <name evidence="1" type="ORF">G4L40_08655</name>
</gene>